<reference evidence="3" key="1">
    <citation type="journal article" date="2019" name="Int. J. Syst. Evol. Microbiol.">
        <title>The Global Catalogue of Microorganisms (GCM) 10K type strain sequencing project: providing services to taxonomists for standard genome sequencing and annotation.</title>
        <authorList>
            <consortium name="The Broad Institute Genomics Platform"/>
            <consortium name="The Broad Institute Genome Sequencing Center for Infectious Disease"/>
            <person name="Wu L."/>
            <person name="Ma J."/>
        </authorList>
    </citation>
    <scope>NUCLEOTIDE SEQUENCE [LARGE SCALE GENOMIC DNA]</scope>
    <source>
        <strain evidence="3">JCM 16544</strain>
    </source>
</reference>
<keyword evidence="3" id="KW-1185">Reference proteome</keyword>
<dbReference type="Proteomes" id="UP001501697">
    <property type="component" value="Unassembled WGS sequence"/>
</dbReference>
<protein>
    <submittedName>
        <fullName evidence="2">Uncharacterized protein</fullName>
    </submittedName>
</protein>
<evidence type="ECO:0000313" key="2">
    <source>
        <dbReference type="EMBL" id="GAA3627549.1"/>
    </source>
</evidence>
<organism evidence="2 3">
    <name type="scientific">Microbacterium awajiense</name>
    <dbReference type="NCBI Taxonomy" id="415214"/>
    <lineage>
        <taxon>Bacteria</taxon>
        <taxon>Bacillati</taxon>
        <taxon>Actinomycetota</taxon>
        <taxon>Actinomycetes</taxon>
        <taxon>Micrococcales</taxon>
        <taxon>Microbacteriaceae</taxon>
        <taxon>Microbacterium</taxon>
    </lineage>
</organism>
<name>A0ABP7A9L3_9MICO</name>
<gene>
    <name evidence="2" type="ORF">GCM10022200_07500</name>
</gene>
<dbReference type="RefSeq" id="WP_344736535.1">
    <property type="nucleotide sequence ID" value="NZ_BAAAYU010000001.1"/>
</dbReference>
<accession>A0ABP7A9L3</accession>
<evidence type="ECO:0000256" key="1">
    <source>
        <dbReference type="SAM" id="MobiDB-lite"/>
    </source>
</evidence>
<sequence>MGLFQHRPEEPTEWAGLPSEPLHSKSEAEMLEDAAPVDAGFGGLFVQGTAIESIEIPVEVESEESEESEGQ</sequence>
<feature type="compositionally biased region" description="Basic and acidic residues" evidence="1">
    <location>
        <begin position="1"/>
        <end position="10"/>
    </location>
</feature>
<evidence type="ECO:0000313" key="3">
    <source>
        <dbReference type="Proteomes" id="UP001501697"/>
    </source>
</evidence>
<feature type="region of interest" description="Disordered" evidence="1">
    <location>
        <begin position="1"/>
        <end position="20"/>
    </location>
</feature>
<comment type="caution">
    <text evidence="2">The sequence shown here is derived from an EMBL/GenBank/DDBJ whole genome shotgun (WGS) entry which is preliminary data.</text>
</comment>
<proteinExistence type="predicted"/>
<dbReference type="EMBL" id="BAAAYU010000001">
    <property type="protein sequence ID" value="GAA3627549.1"/>
    <property type="molecule type" value="Genomic_DNA"/>
</dbReference>